<dbReference type="RefSeq" id="WP_203172911.1">
    <property type="nucleotide sequence ID" value="NZ_JAEVHM010000001.1"/>
</dbReference>
<comment type="caution">
    <text evidence="6">The sequence shown here is derived from an EMBL/GenBank/DDBJ whole genome shotgun (WGS) entry which is preliminary data.</text>
</comment>
<dbReference type="Gene3D" id="1.10.443.10">
    <property type="entry name" value="Intergrase catalytic core"/>
    <property type="match status" value="1"/>
</dbReference>
<reference evidence="6 7" key="1">
    <citation type="submission" date="2021-01" db="EMBL/GenBank/DDBJ databases">
        <title>Draft genome sequence of Micromonospora sp. strain STR1_7.</title>
        <authorList>
            <person name="Karlyshev A."/>
            <person name="Jawad R."/>
        </authorList>
    </citation>
    <scope>NUCLEOTIDE SEQUENCE [LARGE SCALE GENOMIC DNA]</scope>
    <source>
        <strain evidence="6 7">STR1-7</strain>
    </source>
</reference>
<organism evidence="6 7">
    <name type="scientific">Micromonospora parastrephiae</name>
    <dbReference type="NCBI Taxonomy" id="2806101"/>
    <lineage>
        <taxon>Bacteria</taxon>
        <taxon>Bacillati</taxon>
        <taxon>Actinomycetota</taxon>
        <taxon>Actinomycetes</taxon>
        <taxon>Micromonosporales</taxon>
        <taxon>Micromonosporaceae</taxon>
        <taxon>Micromonospora</taxon>
    </lineage>
</organism>
<dbReference type="SUPFAM" id="SSF56349">
    <property type="entry name" value="DNA breaking-rejoining enzymes"/>
    <property type="match status" value="1"/>
</dbReference>
<keyword evidence="7" id="KW-1185">Reference proteome</keyword>
<evidence type="ECO:0000313" key="6">
    <source>
        <dbReference type="EMBL" id="MBM0230425.1"/>
    </source>
</evidence>
<dbReference type="PANTHER" id="PTHR30349:SF41">
    <property type="entry name" value="INTEGRASE_RECOMBINASE PROTEIN MJ0367-RELATED"/>
    <property type="match status" value="1"/>
</dbReference>
<feature type="domain" description="Tyr recombinase" evidence="5">
    <location>
        <begin position="150"/>
        <end position="330"/>
    </location>
</feature>
<dbReference type="InterPro" id="IPR011010">
    <property type="entry name" value="DNA_brk_join_enz"/>
</dbReference>
<dbReference type="Gene3D" id="1.10.150.130">
    <property type="match status" value="1"/>
</dbReference>
<dbReference type="EMBL" id="JAEVHM010000001">
    <property type="protein sequence ID" value="MBM0230425.1"/>
    <property type="molecule type" value="Genomic_DNA"/>
</dbReference>
<dbReference type="InterPro" id="IPR010998">
    <property type="entry name" value="Integrase_recombinase_N"/>
</dbReference>
<gene>
    <name evidence="6" type="ORF">JNW91_00205</name>
</gene>
<comment type="similarity">
    <text evidence="1">Belongs to the 'phage' integrase family.</text>
</comment>
<evidence type="ECO:0000259" key="5">
    <source>
        <dbReference type="PROSITE" id="PS51898"/>
    </source>
</evidence>
<proteinExistence type="inferred from homology"/>
<evidence type="ECO:0000313" key="7">
    <source>
        <dbReference type="Proteomes" id="UP000601027"/>
    </source>
</evidence>
<evidence type="ECO:0000256" key="2">
    <source>
        <dbReference type="ARBA" id="ARBA00023125"/>
    </source>
</evidence>
<dbReference type="PROSITE" id="PS51898">
    <property type="entry name" value="TYR_RECOMBINASE"/>
    <property type="match status" value="1"/>
</dbReference>
<evidence type="ECO:0000256" key="3">
    <source>
        <dbReference type="ARBA" id="ARBA00023172"/>
    </source>
</evidence>
<evidence type="ECO:0000256" key="1">
    <source>
        <dbReference type="ARBA" id="ARBA00008857"/>
    </source>
</evidence>
<dbReference type="CDD" id="cd00397">
    <property type="entry name" value="DNA_BRE_C"/>
    <property type="match status" value="1"/>
</dbReference>
<accession>A0ABS1XMD1</accession>
<keyword evidence="3" id="KW-0233">DNA recombination</keyword>
<dbReference type="Pfam" id="PF00589">
    <property type="entry name" value="Phage_integrase"/>
    <property type="match status" value="1"/>
</dbReference>
<dbReference type="Proteomes" id="UP000601027">
    <property type="component" value="Unassembled WGS sequence"/>
</dbReference>
<dbReference type="InterPro" id="IPR013762">
    <property type="entry name" value="Integrase-like_cat_sf"/>
</dbReference>
<dbReference type="InterPro" id="IPR002104">
    <property type="entry name" value="Integrase_catalytic"/>
</dbReference>
<sequence length="371" mass="41232">MADDVARRLGGGAELEAVRFLIDRLGVSAEEVFKGVTPSREIPTFDEHISRVSGAVAEGTRRVYGTYWRKIVEVWGDRRIDEPSPMEIRHLAEFIKKNVVVRRNSRGGRTAVEHFISAMRCLYSYAVADGLISETANPAARVAKPRRLASTRRALSDNQLATINKIVANSGNDPRLDSILLRLHEETACRRGGALALQREDLDLDGCLVQLREKGETVRWQPISPTLARSLAQLNKDRGSGGQLLRYRNGAPITRRRYDYIWQRLGKSLPWIAAQQVSTHWLRHTTLTWVERNFGYGIARAYAGHDGRSAAGTTTTYVKADIYEVARALSALCGEKHPLAAELASGTVRPRLPRDSGDAPAAPSWLGEPQF</sequence>
<feature type="region of interest" description="Disordered" evidence="4">
    <location>
        <begin position="350"/>
        <end position="371"/>
    </location>
</feature>
<dbReference type="PANTHER" id="PTHR30349">
    <property type="entry name" value="PHAGE INTEGRASE-RELATED"/>
    <property type="match status" value="1"/>
</dbReference>
<evidence type="ECO:0000256" key="4">
    <source>
        <dbReference type="SAM" id="MobiDB-lite"/>
    </source>
</evidence>
<keyword evidence="2" id="KW-0238">DNA-binding</keyword>
<name>A0ABS1XMD1_9ACTN</name>
<dbReference type="InterPro" id="IPR050090">
    <property type="entry name" value="Tyrosine_recombinase_XerCD"/>
</dbReference>
<protein>
    <submittedName>
        <fullName evidence="6">Site-specific integrase</fullName>
    </submittedName>
</protein>